<dbReference type="AlphaFoldDB" id="A2C9G6"/>
<gene>
    <name evidence="1" type="ordered locus">P9303_13791</name>
</gene>
<dbReference type="HOGENOM" id="CLU_2975707_0_0_3"/>
<dbReference type="Proteomes" id="UP000002274">
    <property type="component" value="Chromosome"/>
</dbReference>
<name>A2C9G6_PROM3</name>
<organism evidence="1 2">
    <name type="scientific">Prochlorococcus marinus (strain MIT 9303)</name>
    <dbReference type="NCBI Taxonomy" id="59922"/>
    <lineage>
        <taxon>Bacteria</taxon>
        <taxon>Bacillati</taxon>
        <taxon>Cyanobacteriota</taxon>
        <taxon>Cyanophyceae</taxon>
        <taxon>Synechococcales</taxon>
        <taxon>Prochlorococcaceae</taxon>
        <taxon>Prochlorococcus</taxon>
    </lineage>
</organism>
<accession>A2C9G6</accession>
<sequence>MTKKEIASIKACAELCKKCHAEGRWLGTTYDERRNKNYPKLPTEGVLTWPIFADRLEV</sequence>
<dbReference type="EMBL" id="CP000554">
    <property type="protein sequence ID" value="ABM78126.1"/>
    <property type="molecule type" value="Genomic_DNA"/>
</dbReference>
<evidence type="ECO:0000313" key="1">
    <source>
        <dbReference type="EMBL" id="ABM78126.1"/>
    </source>
</evidence>
<proteinExistence type="predicted"/>
<dbReference type="RefSeq" id="WP_011826024.1">
    <property type="nucleotide sequence ID" value="NC_008820.1"/>
</dbReference>
<protein>
    <submittedName>
        <fullName evidence="1">Uncharacterized protein</fullName>
    </submittedName>
</protein>
<evidence type="ECO:0000313" key="2">
    <source>
        <dbReference type="Proteomes" id="UP000002274"/>
    </source>
</evidence>
<dbReference type="KEGG" id="pmf:P9303_13791"/>
<reference evidence="1 2" key="1">
    <citation type="journal article" date="2007" name="PLoS Genet.">
        <title>Patterns and implications of gene gain and loss in the evolution of Prochlorococcus.</title>
        <authorList>
            <person name="Kettler G.C."/>
            <person name="Martiny A.C."/>
            <person name="Huang K."/>
            <person name="Zucker J."/>
            <person name="Coleman M.L."/>
            <person name="Rodrigue S."/>
            <person name="Chen F."/>
            <person name="Lapidus A."/>
            <person name="Ferriera S."/>
            <person name="Johnson J."/>
            <person name="Steglich C."/>
            <person name="Church G.M."/>
            <person name="Richardson P."/>
            <person name="Chisholm S.W."/>
        </authorList>
    </citation>
    <scope>NUCLEOTIDE SEQUENCE [LARGE SCALE GENOMIC DNA]</scope>
    <source>
        <strain evidence="1 2">MIT 9303</strain>
    </source>
</reference>